<sequence length="153" mass="17975">MDFIQGYINLSSSMLPPTIYNPLLTTITTSLSIFKTLQAYLAPLLTRITTQPDIASLLVLAALLFLSLKLLDMAYRAVMFWVKLVFKLVLWGAIMFVSLWIYRRGFDGFVEDVEELAHFWSEEYENFTRDVKKMQAQEQQWMGGYKTKRRNRW</sequence>
<proteinExistence type="predicted"/>
<evidence type="ECO:0000256" key="1">
    <source>
        <dbReference type="SAM" id="Phobius"/>
    </source>
</evidence>
<evidence type="ECO:0000313" key="3">
    <source>
        <dbReference type="Proteomes" id="UP000800093"/>
    </source>
</evidence>
<evidence type="ECO:0000313" key="2">
    <source>
        <dbReference type="EMBL" id="KAF2264525.1"/>
    </source>
</evidence>
<dbReference type="EMBL" id="ML986615">
    <property type="protein sequence ID" value="KAF2264525.1"/>
    <property type="molecule type" value="Genomic_DNA"/>
</dbReference>
<name>A0A9P4N056_9PLEO</name>
<keyword evidence="1" id="KW-0472">Membrane</keyword>
<feature type="transmembrane region" description="Helical" evidence="1">
    <location>
        <begin position="20"/>
        <end position="42"/>
    </location>
</feature>
<dbReference type="AlphaFoldDB" id="A0A9P4N056"/>
<dbReference type="Proteomes" id="UP000800093">
    <property type="component" value="Unassembled WGS sequence"/>
</dbReference>
<feature type="transmembrane region" description="Helical" evidence="1">
    <location>
        <begin position="54"/>
        <end position="71"/>
    </location>
</feature>
<protein>
    <recommendedName>
        <fullName evidence="4">Nuclear pore assembly and biogenesis-domain-containing protein</fullName>
    </recommendedName>
</protein>
<keyword evidence="1" id="KW-0812">Transmembrane</keyword>
<reference evidence="3" key="1">
    <citation type="journal article" date="2020" name="Stud. Mycol.">
        <title>101 Dothideomycetes genomes: A test case for predicting lifestyles and emergence of pathogens.</title>
        <authorList>
            <person name="Haridas S."/>
            <person name="Albert R."/>
            <person name="Binder M."/>
            <person name="Bloem J."/>
            <person name="LaButti K."/>
            <person name="Salamov A."/>
            <person name="Andreopoulos B."/>
            <person name="Baker S."/>
            <person name="Barry K."/>
            <person name="Bills G."/>
            <person name="Bluhm B."/>
            <person name="Cannon C."/>
            <person name="Castanera R."/>
            <person name="Culley D."/>
            <person name="Daum C."/>
            <person name="Ezra D."/>
            <person name="Gonzalez J."/>
            <person name="Henrissat B."/>
            <person name="Kuo A."/>
            <person name="Liang C."/>
            <person name="Lipzen A."/>
            <person name="Lutzoni F."/>
            <person name="Magnuson J."/>
            <person name="Mondo S."/>
            <person name="Nolan M."/>
            <person name="Ohm R."/>
            <person name="Pangilinan J."/>
            <person name="Park H.-J."/>
            <person name="Ramirez L."/>
            <person name="Alfaro M."/>
            <person name="Sun H."/>
            <person name="Tritt A."/>
            <person name="Yoshinaga Y."/>
            <person name="Zwiers L.-H."/>
            <person name="Turgeon B."/>
            <person name="Goodwin S."/>
            <person name="Spatafora J."/>
            <person name="Crous P."/>
            <person name="Grigoriev I."/>
        </authorList>
    </citation>
    <scope>NUCLEOTIDE SEQUENCE [LARGE SCALE GENOMIC DNA]</scope>
    <source>
        <strain evidence="3">CBS 304.66</strain>
    </source>
</reference>
<accession>A0A9P4N056</accession>
<evidence type="ECO:0008006" key="4">
    <source>
        <dbReference type="Google" id="ProtNLM"/>
    </source>
</evidence>
<gene>
    <name evidence="2" type="ORF">CC78DRAFT_568229</name>
</gene>
<comment type="caution">
    <text evidence="2">The sequence shown here is derived from an EMBL/GenBank/DDBJ whole genome shotgun (WGS) entry which is preliminary data.</text>
</comment>
<dbReference type="OrthoDB" id="3559694at2759"/>
<feature type="transmembrane region" description="Helical" evidence="1">
    <location>
        <begin position="77"/>
        <end position="102"/>
    </location>
</feature>
<keyword evidence="1" id="KW-1133">Transmembrane helix</keyword>
<keyword evidence="3" id="KW-1185">Reference proteome</keyword>
<dbReference type="Pfam" id="PF12716">
    <property type="entry name" value="Apq12"/>
    <property type="match status" value="1"/>
</dbReference>
<organism evidence="2 3">
    <name type="scientific">Lojkania enalia</name>
    <dbReference type="NCBI Taxonomy" id="147567"/>
    <lineage>
        <taxon>Eukaryota</taxon>
        <taxon>Fungi</taxon>
        <taxon>Dikarya</taxon>
        <taxon>Ascomycota</taxon>
        <taxon>Pezizomycotina</taxon>
        <taxon>Dothideomycetes</taxon>
        <taxon>Pleosporomycetidae</taxon>
        <taxon>Pleosporales</taxon>
        <taxon>Pleosporales incertae sedis</taxon>
        <taxon>Lojkania</taxon>
    </lineage>
</organism>
<dbReference type="InterPro" id="IPR024316">
    <property type="entry name" value="APQ12"/>
</dbReference>